<feature type="signal peptide" evidence="7">
    <location>
        <begin position="1"/>
        <end position="19"/>
    </location>
</feature>
<dbReference type="PRINTS" id="PR00792">
    <property type="entry name" value="PEPSIN"/>
</dbReference>
<dbReference type="InterPro" id="IPR033121">
    <property type="entry name" value="PEPTIDASE_A1"/>
</dbReference>
<dbReference type="InParanoid" id="A0A2J6TRM8"/>
<keyword evidence="5 9" id="KW-0645">Protease</keyword>
<proteinExistence type="inferred from homology"/>
<keyword evidence="10" id="KW-1185">Reference proteome</keyword>
<evidence type="ECO:0000256" key="4">
    <source>
        <dbReference type="PIRSR" id="PIRSR601461-2"/>
    </source>
</evidence>
<dbReference type="GeneID" id="36585845"/>
<keyword evidence="4" id="KW-1015">Disulfide bond</keyword>
<evidence type="ECO:0000256" key="7">
    <source>
        <dbReference type="SAM" id="SignalP"/>
    </source>
</evidence>
<organism evidence="9 10">
    <name type="scientific">Hyaloscypha bicolor E</name>
    <dbReference type="NCBI Taxonomy" id="1095630"/>
    <lineage>
        <taxon>Eukaryota</taxon>
        <taxon>Fungi</taxon>
        <taxon>Dikarya</taxon>
        <taxon>Ascomycota</taxon>
        <taxon>Pezizomycotina</taxon>
        <taxon>Leotiomycetes</taxon>
        <taxon>Helotiales</taxon>
        <taxon>Hyaloscyphaceae</taxon>
        <taxon>Hyaloscypha</taxon>
        <taxon>Hyaloscypha bicolor</taxon>
    </lineage>
</organism>
<evidence type="ECO:0000256" key="2">
    <source>
        <dbReference type="ARBA" id="ARBA00022750"/>
    </source>
</evidence>
<evidence type="ECO:0000259" key="8">
    <source>
        <dbReference type="PROSITE" id="PS51767"/>
    </source>
</evidence>
<dbReference type="Pfam" id="PF00026">
    <property type="entry name" value="Asp"/>
    <property type="match status" value="1"/>
</dbReference>
<evidence type="ECO:0000256" key="5">
    <source>
        <dbReference type="RuleBase" id="RU000454"/>
    </source>
</evidence>
<dbReference type="OrthoDB" id="771136at2759"/>
<feature type="chain" id="PRO_5014365012" evidence="7">
    <location>
        <begin position="20"/>
        <end position="487"/>
    </location>
</feature>
<keyword evidence="7" id="KW-0732">Signal</keyword>
<dbReference type="STRING" id="1095630.A0A2J6TRM8"/>
<keyword evidence="2 5" id="KW-0064">Aspartyl protease</keyword>
<feature type="disulfide bond" evidence="4">
    <location>
        <begin position="316"/>
        <end position="368"/>
    </location>
</feature>
<dbReference type="GO" id="GO:0004190">
    <property type="term" value="F:aspartic-type endopeptidase activity"/>
    <property type="evidence" value="ECO:0007669"/>
    <property type="project" value="UniProtKB-KW"/>
</dbReference>
<dbReference type="AlphaFoldDB" id="A0A2J6TRM8"/>
<dbReference type="InterPro" id="IPR001461">
    <property type="entry name" value="Aspartic_peptidase_A1"/>
</dbReference>
<dbReference type="InterPro" id="IPR001969">
    <property type="entry name" value="Aspartic_peptidase_AS"/>
</dbReference>
<protein>
    <submittedName>
        <fullName evidence="9">Acid protease</fullName>
    </submittedName>
</protein>
<dbReference type="PANTHER" id="PTHR47966">
    <property type="entry name" value="BETA-SITE APP-CLEAVING ENZYME, ISOFORM A-RELATED"/>
    <property type="match status" value="1"/>
</dbReference>
<accession>A0A2J6TRM8</accession>
<comment type="similarity">
    <text evidence="1 5">Belongs to the peptidase A1 family.</text>
</comment>
<dbReference type="RefSeq" id="XP_024742585.1">
    <property type="nucleotide sequence ID" value="XM_024877768.1"/>
</dbReference>
<feature type="active site" evidence="3">
    <location>
        <position position="280"/>
    </location>
</feature>
<reference evidence="9 10" key="1">
    <citation type="submission" date="2016-04" db="EMBL/GenBank/DDBJ databases">
        <title>A degradative enzymes factory behind the ericoid mycorrhizal symbiosis.</title>
        <authorList>
            <consortium name="DOE Joint Genome Institute"/>
            <person name="Martino E."/>
            <person name="Morin E."/>
            <person name="Grelet G."/>
            <person name="Kuo A."/>
            <person name="Kohler A."/>
            <person name="Daghino S."/>
            <person name="Barry K."/>
            <person name="Choi C."/>
            <person name="Cichocki N."/>
            <person name="Clum A."/>
            <person name="Copeland A."/>
            <person name="Hainaut M."/>
            <person name="Haridas S."/>
            <person name="Labutti K."/>
            <person name="Lindquist E."/>
            <person name="Lipzen A."/>
            <person name="Khouja H.-R."/>
            <person name="Murat C."/>
            <person name="Ohm R."/>
            <person name="Olson A."/>
            <person name="Spatafora J."/>
            <person name="Veneault-Fourrey C."/>
            <person name="Henrissat B."/>
            <person name="Grigoriev I."/>
            <person name="Martin F."/>
            <person name="Perotto S."/>
        </authorList>
    </citation>
    <scope>NUCLEOTIDE SEQUENCE [LARGE SCALE GENOMIC DNA]</scope>
    <source>
        <strain evidence="9 10">E</strain>
    </source>
</reference>
<dbReference type="SUPFAM" id="SSF50630">
    <property type="entry name" value="Acid proteases"/>
    <property type="match status" value="1"/>
</dbReference>
<dbReference type="PROSITE" id="PS00141">
    <property type="entry name" value="ASP_PROTEASE"/>
    <property type="match status" value="1"/>
</dbReference>
<gene>
    <name evidence="9" type="ORF">K444DRAFT_581922</name>
</gene>
<evidence type="ECO:0000256" key="3">
    <source>
        <dbReference type="PIRSR" id="PIRSR601461-1"/>
    </source>
</evidence>
<dbReference type="Gene3D" id="2.40.70.10">
    <property type="entry name" value="Acid Proteases"/>
    <property type="match status" value="2"/>
</dbReference>
<feature type="active site" evidence="3">
    <location>
        <position position="81"/>
    </location>
</feature>
<evidence type="ECO:0000256" key="1">
    <source>
        <dbReference type="ARBA" id="ARBA00007447"/>
    </source>
</evidence>
<name>A0A2J6TRM8_9HELO</name>
<dbReference type="PROSITE" id="PS51767">
    <property type="entry name" value="PEPTIDASE_A1"/>
    <property type="match status" value="1"/>
</dbReference>
<feature type="domain" description="Peptidase A1" evidence="8">
    <location>
        <begin position="63"/>
        <end position="405"/>
    </location>
</feature>
<evidence type="ECO:0000256" key="6">
    <source>
        <dbReference type="SAM" id="MobiDB-lite"/>
    </source>
</evidence>
<evidence type="ECO:0000313" key="9">
    <source>
        <dbReference type="EMBL" id="PMD65681.1"/>
    </source>
</evidence>
<evidence type="ECO:0000313" key="10">
    <source>
        <dbReference type="Proteomes" id="UP000235371"/>
    </source>
</evidence>
<dbReference type="PANTHER" id="PTHR47966:SF65">
    <property type="entry name" value="ASPARTIC-TYPE ENDOPEPTIDASE"/>
    <property type="match status" value="1"/>
</dbReference>
<dbReference type="InterPro" id="IPR021109">
    <property type="entry name" value="Peptidase_aspartic_dom_sf"/>
</dbReference>
<keyword evidence="5" id="KW-0378">Hydrolase</keyword>
<sequence length="487" mass="50317">MKSSTIISFACALASVSDAAFNLVKPRGASPIEYSLIRSETPRLRKRGTIEVDMGTQFEGFNYFVNISVGTPPQSVSATFDTGSSDLILNSASSDFCASANPSPCLGGAFDLNSSSTVKQVGKGMIDIYETSEYTGNWYTDTLTLGGKSAENFVLGVADTFSNTTTNTFGVAYYLPEGRPGTPAPTTDNSLGQLVKAGLIPSSAYSIWMDRNPAKGGNVLLGGVDTSKFVGELQSYPIVPYVPAENLYITLSLNITSIGVGGSKPLNANSTELPAVATLDTGNPNLLLPSGLVGNIYKTFGVQALTLPGGATFGVCDCALGSSSATLDIGFPGLKISIPFSDLVISPTDDLYKGYNIPASSHLPNGTCLFMVSPTRAGFGNILGDNFLRYAYYVVDLDTHQIGLAPSNPNPGKSQIMEIAAGTKVIPSLSATGAVATGTNTPTSTKGGPSSTGSAQPSTSTKPSAGNRLNGVDFGVMVGIVGLACLL</sequence>
<feature type="region of interest" description="Disordered" evidence="6">
    <location>
        <begin position="436"/>
        <end position="466"/>
    </location>
</feature>
<dbReference type="EMBL" id="KZ613746">
    <property type="protein sequence ID" value="PMD65681.1"/>
    <property type="molecule type" value="Genomic_DNA"/>
</dbReference>
<feature type="compositionally biased region" description="Polar residues" evidence="6">
    <location>
        <begin position="455"/>
        <end position="464"/>
    </location>
</feature>
<dbReference type="GO" id="GO:0006508">
    <property type="term" value="P:proteolysis"/>
    <property type="evidence" value="ECO:0007669"/>
    <property type="project" value="UniProtKB-KW"/>
</dbReference>
<dbReference type="Proteomes" id="UP000235371">
    <property type="component" value="Unassembled WGS sequence"/>
</dbReference>
<feature type="compositionally biased region" description="Low complexity" evidence="6">
    <location>
        <begin position="437"/>
        <end position="454"/>
    </location>
</feature>